<comment type="caution">
    <text evidence="10">The sequence shown here is derived from an EMBL/GenBank/DDBJ whole genome shotgun (WGS) entry which is preliminary data.</text>
</comment>
<protein>
    <recommendedName>
        <fullName evidence="4">Pyridoxal-dependent decarboxylase domain-containing protein 1</fullName>
    </recommendedName>
</protein>
<evidence type="ECO:0000256" key="3">
    <source>
        <dbReference type="ARBA" id="ARBA00023239"/>
    </source>
</evidence>
<dbReference type="InterPro" id="IPR015421">
    <property type="entry name" value="PyrdxlP-dep_Trfase_major"/>
</dbReference>
<dbReference type="PANTHER" id="PTHR42735">
    <property type="match status" value="1"/>
</dbReference>
<accession>A0A818YSX4</accession>
<dbReference type="AlphaFoldDB" id="A0A818YSX4"/>
<dbReference type="GO" id="GO:0030170">
    <property type="term" value="F:pyridoxal phosphate binding"/>
    <property type="evidence" value="ECO:0007669"/>
    <property type="project" value="InterPro"/>
</dbReference>
<dbReference type="InterPro" id="IPR055102">
    <property type="entry name" value="PDXDC1-like_3rd"/>
</dbReference>
<keyword evidence="3" id="KW-0456">Lyase</keyword>
<dbReference type="EMBL" id="CAJOBF010000094">
    <property type="protein sequence ID" value="CAF3744980.1"/>
    <property type="molecule type" value="Genomic_DNA"/>
</dbReference>
<proteinExistence type="predicted"/>
<evidence type="ECO:0000256" key="2">
    <source>
        <dbReference type="ARBA" id="ARBA00022898"/>
    </source>
</evidence>
<reference evidence="10" key="1">
    <citation type="submission" date="2021-02" db="EMBL/GenBank/DDBJ databases">
        <authorList>
            <person name="Nowell W R."/>
        </authorList>
    </citation>
    <scope>NUCLEOTIDE SEQUENCE</scope>
</reference>
<evidence type="ECO:0000313" key="9">
    <source>
        <dbReference type="EMBL" id="CAF3744980.1"/>
    </source>
</evidence>
<feature type="region of interest" description="Disordered" evidence="7">
    <location>
        <begin position="766"/>
        <end position="801"/>
    </location>
</feature>
<sequence>MNDKTEHNINGITDSSARLKSSSGKGLITANSIHDDANYEADDSYSNQLAELNNQTKNDFISYCLSFLQDDEEARECAQVVWNKYLQCVGDVAMISAFFDTLPFNIKASVLQKYQNEIIEWCRKLFHINCETLLYSTFYSEAFLRIIRCALKQVLHDNDLSIKKAIIYVSIDFDENLKSDLLSSISNIKFEHIQNDLTHEDMIDVQKLEESIKQDLNDAHSYPFMVIANIGTTLLGRCDDLIKIKQICNQHNIWLHAIGDLLGSLMLLSTIKENVNFSCDSLTIDIVKLFGIQNLPYVTFLIRSINDKKQDKQIDFNSTQDEQLNTDNLSTKSTASTNISSSPSTTTVLNINNVSMSHSFDDVILHSPSISFLSIWSISQRCSNNDVLHHMKRSFELSNVLMKNLKQIKTLKILTDDDNQGIFTYKRICSGDASDEPLPKTVVIFRFQTTDIPNIEDFDALYNYIDLLNLWLFDKLSQQYPKMNLELLKGIHFQMLQPADNSSERMSAHAIRFAPLEHLVDIVDDLYIQAFTDDVQRYSDILLATMAARVRLPSSVANYENIVSISVPNWAGIGAIRYIPSHIDIQEQSELSTYDINTIQAELARKLQVNDSAFSLGGGTNEHDSMFYLRLGMIRKCDDLDVLLQKIADSGKETETSLKYVEDMAEKIKMGIEKVQKDLKNENQQILAQEGLLRQLPVISSKEINIKLIDMLIYVLLTQLDIISWWSPPPATTSLTTKGRSFDLNSGCVESTEDTYVYRMQIKKQSPHALTHNDDEEATSVTNTDTTTNSTDNISEKNHNQ</sequence>
<dbReference type="GO" id="GO:0016830">
    <property type="term" value="F:carbon-carbon lyase activity"/>
    <property type="evidence" value="ECO:0007669"/>
    <property type="project" value="InterPro"/>
</dbReference>
<dbReference type="Pfam" id="PF22937">
    <property type="entry name" value="PDXDC1-like_cen2"/>
    <property type="match status" value="1"/>
</dbReference>
<feature type="modified residue" description="N6-(pyridoxal phosphate)lysine" evidence="5">
    <location>
        <position position="288"/>
    </location>
</feature>
<evidence type="ECO:0000256" key="4">
    <source>
        <dbReference type="ARBA" id="ARBA00047190"/>
    </source>
</evidence>
<gene>
    <name evidence="10" type="ORF">OVN521_LOCUS1305</name>
    <name evidence="9" type="ORF">UXM345_LOCUS1663</name>
</gene>
<comment type="cofactor">
    <cofactor evidence="1 5">
        <name>pyridoxal 5'-phosphate</name>
        <dbReference type="ChEBI" id="CHEBI:597326"/>
    </cofactor>
</comment>
<evidence type="ECO:0000256" key="5">
    <source>
        <dbReference type="PIRSR" id="PIRSR602129-50"/>
    </source>
</evidence>
<evidence type="ECO:0000313" key="11">
    <source>
        <dbReference type="Proteomes" id="UP000663866"/>
    </source>
</evidence>
<name>A0A818YSX4_9BILA</name>
<feature type="compositionally biased region" description="Polar residues" evidence="7">
    <location>
        <begin position="8"/>
        <end position="22"/>
    </location>
</feature>
<evidence type="ECO:0000256" key="6">
    <source>
        <dbReference type="SAM" id="Coils"/>
    </source>
</evidence>
<dbReference type="Proteomes" id="UP000663842">
    <property type="component" value="Unassembled WGS sequence"/>
</dbReference>
<dbReference type="SUPFAM" id="SSF53383">
    <property type="entry name" value="PLP-dependent transferases"/>
    <property type="match status" value="1"/>
</dbReference>
<dbReference type="Gene3D" id="3.40.640.10">
    <property type="entry name" value="Type I PLP-dependent aspartate aminotransferase-like (Major domain)"/>
    <property type="match status" value="1"/>
</dbReference>
<dbReference type="InterPro" id="IPR002129">
    <property type="entry name" value="PyrdxlP-dep_de-COase"/>
</dbReference>
<dbReference type="InterPro" id="IPR050477">
    <property type="entry name" value="GrpII_AminoAcid_Decarb"/>
</dbReference>
<evidence type="ECO:0000256" key="1">
    <source>
        <dbReference type="ARBA" id="ARBA00001933"/>
    </source>
</evidence>
<feature type="compositionally biased region" description="Low complexity" evidence="7">
    <location>
        <begin position="779"/>
        <end position="793"/>
    </location>
</feature>
<keyword evidence="6" id="KW-0175">Coiled coil</keyword>
<feature type="domain" description="PDXDC1-like third" evidence="8">
    <location>
        <begin position="554"/>
        <end position="659"/>
    </location>
</feature>
<feature type="region of interest" description="Disordered" evidence="7">
    <location>
        <begin position="1"/>
        <end position="22"/>
    </location>
</feature>
<evidence type="ECO:0000259" key="8">
    <source>
        <dbReference type="Pfam" id="PF22937"/>
    </source>
</evidence>
<keyword evidence="2 5" id="KW-0663">Pyridoxal phosphate</keyword>
<evidence type="ECO:0000256" key="7">
    <source>
        <dbReference type="SAM" id="MobiDB-lite"/>
    </source>
</evidence>
<feature type="coiled-coil region" evidence="6">
    <location>
        <begin position="665"/>
        <end position="692"/>
    </location>
</feature>
<dbReference type="Pfam" id="PF00282">
    <property type="entry name" value="Pyridoxal_deC"/>
    <property type="match status" value="1"/>
</dbReference>
<dbReference type="InterPro" id="IPR015424">
    <property type="entry name" value="PyrdxlP-dep_Trfase"/>
</dbReference>
<keyword evidence="11" id="KW-1185">Reference proteome</keyword>
<dbReference type="GO" id="GO:0019752">
    <property type="term" value="P:carboxylic acid metabolic process"/>
    <property type="evidence" value="ECO:0007669"/>
    <property type="project" value="InterPro"/>
</dbReference>
<dbReference type="EMBL" id="CAJOBG010000086">
    <property type="protein sequence ID" value="CAF3754143.1"/>
    <property type="molecule type" value="Genomic_DNA"/>
</dbReference>
<dbReference type="Proteomes" id="UP000663866">
    <property type="component" value="Unassembled WGS sequence"/>
</dbReference>
<organism evidence="10 11">
    <name type="scientific">Rotaria magnacalcarata</name>
    <dbReference type="NCBI Taxonomy" id="392030"/>
    <lineage>
        <taxon>Eukaryota</taxon>
        <taxon>Metazoa</taxon>
        <taxon>Spiralia</taxon>
        <taxon>Gnathifera</taxon>
        <taxon>Rotifera</taxon>
        <taxon>Eurotatoria</taxon>
        <taxon>Bdelloidea</taxon>
        <taxon>Philodinida</taxon>
        <taxon>Philodinidae</taxon>
        <taxon>Rotaria</taxon>
    </lineage>
</organism>
<dbReference type="PANTHER" id="PTHR42735:SF1">
    <property type="entry name" value="PYRIDOXAL-DEPENDENT DECARBOXYLASE DOMAIN-CONTAINING PROTEIN 1-RELATED"/>
    <property type="match status" value="1"/>
</dbReference>
<evidence type="ECO:0000313" key="10">
    <source>
        <dbReference type="EMBL" id="CAF3754143.1"/>
    </source>
</evidence>